<gene>
    <name evidence="1" type="ORF">C1880_00710</name>
</gene>
<dbReference type="Proteomes" id="UP000253792">
    <property type="component" value="Unassembled WGS sequence"/>
</dbReference>
<sequence>MEHIVLEYDENTRTALVVATSGGHEPVLSGHASPYIVADGYDFESRSWGAGHYFTDIAQAKIDYERSCRHPYPLAEGKLRDDEFCTIRWCRDDVAEAFSDFLSYPVPATEKNIDAAIGQLMAHDGFQDRSIEDGWETISAIIDEDALDLGISTKQGADFYRDAFGLSSFTEAVVWPSSDRDAAFVMTSAVDSEDGDLAVYKIDAGLIGDGEITVDDIERLGGKRELCVYKHGLDGIEAIRAFANRVAVDRFDERFGVNNLYGELPDLAPTLRKVTEGARTAAQKPRDPQAIAAAALSAAEGGAKGAVELVGNKR</sequence>
<proteinExistence type="predicted"/>
<evidence type="ECO:0000313" key="2">
    <source>
        <dbReference type="Proteomes" id="UP000253792"/>
    </source>
</evidence>
<organism evidence="1 2">
    <name type="scientific">Senegalimassilia anaerobia</name>
    <dbReference type="NCBI Taxonomy" id="1473216"/>
    <lineage>
        <taxon>Bacteria</taxon>
        <taxon>Bacillati</taxon>
        <taxon>Actinomycetota</taxon>
        <taxon>Coriobacteriia</taxon>
        <taxon>Coriobacteriales</taxon>
        <taxon>Coriobacteriaceae</taxon>
        <taxon>Senegalimassilia</taxon>
    </lineage>
</organism>
<comment type="caution">
    <text evidence="1">The sequence shown here is derived from an EMBL/GenBank/DDBJ whole genome shotgun (WGS) entry which is preliminary data.</text>
</comment>
<dbReference type="EMBL" id="PPTP01000001">
    <property type="protein sequence ID" value="RDB57383.1"/>
    <property type="molecule type" value="Genomic_DNA"/>
</dbReference>
<evidence type="ECO:0000313" key="1">
    <source>
        <dbReference type="EMBL" id="RDB57383.1"/>
    </source>
</evidence>
<accession>A0A369LCM0</accession>
<name>A0A369LCM0_9ACTN</name>
<keyword evidence="2" id="KW-1185">Reference proteome</keyword>
<dbReference type="AlphaFoldDB" id="A0A369LCM0"/>
<protein>
    <submittedName>
        <fullName evidence="1">Uncharacterized protein</fullName>
    </submittedName>
</protein>
<dbReference type="RefSeq" id="WP_114619910.1">
    <property type="nucleotide sequence ID" value="NZ_PPTP01000001.1"/>
</dbReference>
<dbReference type="OrthoDB" id="3199446at2"/>
<reference evidence="1 2" key="1">
    <citation type="journal article" date="2018" name="Elife">
        <title>Discovery and characterization of a prevalent human gut bacterial enzyme sufficient for the inactivation of a family of plant toxins.</title>
        <authorList>
            <person name="Koppel N."/>
            <person name="Bisanz J.E."/>
            <person name="Pandelia M.E."/>
            <person name="Turnbaugh P.J."/>
            <person name="Balskus E.P."/>
        </authorList>
    </citation>
    <scope>NUCLEOTIDE SEQUENCE [LARGE SCALE GENOMIC DNA]</scope>
    <source>
        <strain evidence="2">anaerobia AP69FAA</strain>
    </source>
</reference>